<accession>A0ABS7IBG7</accession>
<gene>
    <name evidence="1" type="ORF">K3248_07620</name>
</gene>
<protein>
    <submittedName>
        <fullName evidence="1">ERF family protein</fullName>
    </submittedName>
</protein>
<proteinExistence type="predicted"/>
<keyword evidence="2" id="KW-1185">Reference proteome</keyword>
<evidence type="ECO:0000313" key="2">
    <source>
        <dbReference type="Proteomes" id="UP000746918"/>
    </source>
</evidence>
<reference evidence="1 2" key="1">
    <citation type="submission" date="2021-08" db="EMBL/GenBank/DDBJ databases">
        <title>Bartonella raoulti 094 sp. nov.</title>
        <authorList>
            <person name="Zgheib R."/>
            <person name="Hammoud A."/>
        </authorList>
    </citation>
    <scope>NUCLEOTIDE SEQUENCE [LARGE SCALE GENOMIC DNA]</scope>
    <source>
        <strain evidence="1 2">094</strain>
    </source>
</reference>
<dbReference type="Proteomes" id="UP000746918">
    <property type="component" value="Unassembled WGS sequence"/>
</dbReference>
<evidence type="ECO:0000313" key="1">
    <source>
        <dbReference type="EMBL" id="MBX4336456.1"/>
    </source>
</evidence>
<name>A0ABS7IBG7_9HYPH</name>
<dbReference type="EMBL" id="JAIFRO010000008">
    <property type="protein sequence ID" value="MBX4336456.1"/>
    <property type="molecule type" value="Genomic_DNA"/>
</dbReference>
<dbReference type="RefSeq" id="WP_220717776.1">
    <property type="nucleotide sequence ID" value="NZ_JAIFRO010000008.1"/>
</dbReference>
<sequence length="258" mass="29557">MSEQNTNLTEIEETHHLAVKQTAMERILNRALENDVDMDRLERLIALREKEIERQNYQNFVHDLSNMQIEYQKIQKNATNTHTNSQYATLDQYIDAVKDTLAKHRFALFSRIKEQSSESIIVEMTLTHPSGNKISTEGKFPHDTKGCKSNIQAVGSTLTYARRYLLGMLLNVVSEDDDTDGNPPVKSACPQQINEIRKLIEQTHAEEVKILDYVKVKQLDNMSDGQAQIVLHLLKNKQNKQMAKAEQSLPPQEQQTVV</sequence>
<dbReference type="InterPro" id="IPR007499">
    <property type="entry name" value="ERF_bacteria_virus"/>
</dbReference>
<organism evidence="1 2">
    <name type="scientific">Bartonella raoultii</name>
    <dbReference type="NCBI Taxonomy" id="1457020"/>
    <lineage>
        <taxon>Bacteria</taxon>
        <taxon>Pseudomonadati</taxon>
        <taxon>Pseudomonadota</taxon>
        <taxon>Alphaproteobacteria</taxon>
        <taxon>Hyphomicrobiales</taxon>
        <taxon>Bartonellaceae</taxon>
        <taxon>Bartonella</taxon>
    </lineage>
</organism>
<dbReference type="Pfam" id="PF04404">
    <property type="entry name" value="ERF"/>
    <property type="match status" value="1"/>
</dbReference>
<comment type="caution">
    <text evidence="1">The sequence shown here is derived from an EMBL/GenBank/DDBJ whole genome shotgun (WGS) entry which is preliminary data.</text>
</comment>